<evidence type="ECO:0000313" key="1">
    <source>
        <dbReference type="EMBL" id="KAG5588260.1"/>
    </source>
</evidence>
<gene>
    <name evidence="1" type="ORF">H5410_048694</name>
</gene>
<proteinExistence type="predicted"/>
<sequence>MKVAEMRMLKWMGRHTTRDMNRNEDLRRGQGKEARLRWFGHEQRRCVDAPIKRRGSYPIP</sequence>
<keyword evidence="2" id="KW-1185">Reference proteome</keyword>
<organism evidence="1 2">
    <name type="scientific">Solanum commersonii</name>
    <name type="common">Commerson's wild potato</name>
    <name type="synonym">Commerson's nightshade</name>
    <dbReference type="NCBI Taxonomy" id="4109"/>
    <lineage>
        <taxon>Eukaryota</taxon>
        <taxon>Viridiplantae</taxon>
        <taxon>Streptophyta</taxon>
        <taxon>Embryophyta</taxon>
        <taxon>Tracheophyta</taxon>
        <taxon>Spermatophyta</taxon>
        <taxon>Magnoliopsida</taxon>
        <taxon>eudicotyledons</taxon>
        <taxon>Gunneridae</taxon>
        <taxon>Pentapetalae</taxon>
        <taxon>asterids</taxon>
        <taxon>lamiids</taxon>
        <taxon>Solanales</taxon>
        <taxon>Solanaceae</taxon>
        <taxon>Solanoideae</taxon>
        <taxon>Solaneae</taxon>
        <taxon>Solanum</taxon>
    </lineage>
</organism>
<reference evidence="1 2" key="1">
    <citation type="submission" date="2020-09" db="EMBL/GenBank/DDBJ databases">
        <title>De no assembly of potato wild relative species, Solanum commersonii.</title>
        <authorList>
            <person name="Cho K."/>
        </authorList>
    </citation>
    <scope>NUCLEOTIDE SEQUENCE [LARGE SCALE GENOMIC DNA]</scope>
    <source>
        <strain evidence="1">LZ3.2</strain>
        <tissue evidence="1">Leaf</tissue>
    </source>
</reference>
<evidence type="ECO:0000313" key="2">
    <source>
        <dbReference type="Proteomes" id="UP000824120"/>
    </source>
</evidence>
<dbReference type="OrthoDB" id="1283502at2759"/>
<accession>A0A9J5XLT3</accession>
<name>A0A9J5XLT3_SOLCO</name>
<dbReference type="AlphaFoldDB" id="A0A9J5XLT3"/>
<dbReference type="EMBL" id="JACXVP010000009">
    <property type="protein sequence ID" value="KAG5588260.1"/>
    <property type="molecule type" value="Genomic_DNA"/>
</dbReference>
<protein>
    <submittedName>
        <fullName evidence="1">Uncharacterized protein</fullName>
    </submittedName>
</protein>
<dbReference type="Proteomes" id="UP000824120">
    <property type="component" value="Chromosome 9"/>
</dbReference>
<comment type="caution">
    <text evidence="1">The sequence shown here is derived from an EMBL/GenBank/DDBJ whole genome shotgun (WGS) entry which is preliminary data.</text>
</comment>